<dbReference type="InterPro" id="IPR011037">
    <property type="entry name" value="Pyrv_Knase-like_insert_dom_sf"/>
</dbReference>
<feature type="domain" description="MOSC" evidence="1">
    <location>
        <begin position="33"/>
        <end position="168"/>
    </location>
</feature>
<dbReference type="InterPro" id="IPR005302">
    <property type="entry name" value="MoCF_Sase_C"/>
</dbReference>
<dbReference type="InterPro" id="IPR005163">
    <property type="entry name" value="Tri_helical_YiiM-like"/>
</dbReference>
<proteinExistence type="predicted"/>
<protein>
    <submittedName>
        <fullName evidence="2">MOSC domain-containing protein</fullName>
    </submittedName>
</protein>
<dbReference type="Pfam" id="PF03473">
    <property type="entry name" value="MOSC"/>
    <property type="match status" value="1"/>
</dbReference>
<dbReference type="PANTHER" id="PTHR30212">
    <property type="entry name" value="PROTEIN YIIM"/>
    <property type="match status" value="1"/>
</dbReference>
<reference evidence="2" key="1">
    <citation type="submission" date="2023-03" db="EMBL/GenBank/DDBJ databases">
        <title>MT1 and MT2 Draft Genomes of Novel Species.</title>
        <authorList>
            <person name="Venkateswaran K."/>
        </authorList>
    </citation>
    <scope>NUCLEOTIDE SEQUENCE</scope>
    <source>
        <strain evidence="2">F6_3S_P_2</strain>
    </source>
</reference>
<dbReference type="InterPro" id="IPR052353">
    <property type="entry name" value="Benzoxazolinone_Detox_Enz"/>
</dbReference>
<name>A0ABT8JT47_9BACL</name>
<dbReference type="Pfam" id="PF03475">
    <property type="entry name" value="YiiM_3-alpha"/>
    <property type="match status" value="1"/>
</dbReference>
<evidence type="ECO:0000313" key="3">
    <source>
        <dbReference type="Proteomes" id="UP001175097"/>
    </source>
</evidence>
<evidence type="ECO:0000259" key="1">
    <source>
        <dbReference type="PROSITE" id="PS51340"/>
    </source>
</evidence>
<sequence length="224" mass="25215">MINEVFVGKPKTVGDKNATNPLDKEWESAIFKEPVTGKVWVGETGLDGDGQADLKNHGGPEKAIFTYPSEHYTYFHNEYGLTAMKAGGMGENLSLSNMLEKDVCIGDIYEIGEAVIQVSQPRQPCWKPARRHKRKDLALLIQDSGKTGWYFRVLQEGFISAGENLKLVDRLAPEWTIENCNHVMHFDKENIERAAALAACEWLAISWKNTFIKRVEDKKLSTGK</sequence>
<dbReference type="Proteomes" id="UP001175097">
    <property type="component" value="Unassembled WGS sequence"/>
</dbReference>
<evidence type="ECO:0000313" key="2">
    <source>
        <dbReference type="EMBL" id="MDN4607711.1"/>
    </source>
</evidence>
<dbReference type="Gene3D" id="2.40.33.20">
    <property type="entry name" value="PK beta-barrel domain-like"/>
    <property type="match status" value="1"/>
</dbReference>
<gene>
    <name evidence="2" type="ORF">P5G49_09435</name>
</gene>
<comment type="caution">
    <text evidence="2">The sequence shown here is derived from an EMBL/GenBank/DDBJ whole genome shotgun (WGS) entry which is preliminary data.</text>
</comment>
<dbReference type="EMBL" id="JAROCC010000006">
    <property type="protein sequence ID" value="MDN4607711.1"/>
    <property type="molecule type" value="Genomic_DNA"/>
</dbReference>
<dbReference type="RefSeq" id="WP_301243354.1">
    <property type="nucleotide sequence ID" value="NZ_JAROCC010000006.1"/>
</dbReference>
<accession>A0ABT8JT47</accession>
<dbReference type="PROSITE" id="PS51340">
    <property type="entry name" value="MOSC"/>
    <property type="match status" value="1"/>
</dbReference>
<keyword evidence="3" id="KW-1185">Reference proteome</keyword>
<dbReference type="PANTHER" id="PTHR30212:SF2">
    <property type="entry name" value="PROTEIN YIIM"/>
    <property type="match status" value="1"/>
</dbReference>
<dbReference type="SUPFAM" id="SSF50800">
    <property type="entry name" value="PK beta-barrel domain-like"/>
    <property type="match status" value="1"/>
</dbReference>
<organism evidence="2 3">
    <name type="scientific">Sporosarcina highlanderae</name>
    <dbReference type="NCBI Taxonomy" id="3035916"/>
    <lineage>
        <taxon>Bacteria</taxon>
        <taxon>Bacillati</taxon>
        <taxon>Bacillota</taxon>
        <taxon>Bacilli</taxon>
        <taxon>Bacillales</taxon>
        <taxon>Caryophanaceae</taxon>
        <taxon>Sporosarcina</taxon>
    </lineage>
</organism>